<proteinExistence type="predicted"/>
<feature type="compositionally biased region" description="Low complexity" evidence="1">
    <location>
        <begin position="255"/>
        <end position="272"/>
    </location>
</feature>
<gene>
    <name evidence="2" type="ORF">TOLI1172_LOCUS6320</name>
</gene>
<feature type="region of interest" description="Disordered" evidence="1">
    <location>
        <begin position="229"/>
        <end position="554"/>
    </location>
</feature>
<feature type="compositionally biased region" description="Polar residues" evidence="1">
    <location>
        <begin position="370"/>
        <end position="382"/>
    </location>
</feature>
<feature type="compositionally biased region" description="Low complexity" evidence="1">
    <location>
        <begin position="540"/>
        <end position="552"/>
    </location>
</feature>
<feature type="compositionally biased region" description="Polar residues" evidence="1">
    <location>
        <begin position="343"/>
        <end position="361"/>
    </location>
</feature>
<sequence>MNDRARDGVRLSKRFPMSERAWSDVYHGADEESSAGAGDGVEFEGANISMKEAIAAGMAPYAREDPSLSNSSVEKKDAAYAEVFSLRNSAANGLVLRSSQRSNANFMGDSTRSGIQFIRAVSTQQKLDPEEIATLLAGVPDVHDDVVKNSRQMSKSKEKQRSEADSEGFDVGSDESIERVDDEDVREFTGRALHKKISSANDYNSEEESVVVLAMDNEAAFDLAMKSAVEEAKAKRAKEQAQRDAQEASSNRAQSAPEVSSSSKPFSLKSKPNASGALPLKTKMKRIRQMIDSVGTGDGSSGTSAPNDHSNVGISVDKPLKISGLPNVIKPKQNQDVYEPNSAWFSSGLETSDSQATTNLRQMAAEASKASRQSSTESQRPSSEPFKLKIMKSGSRTSVNEPEPDMFEESNSWRRTFGKKMSKDSRSETEPIDSAPRSLSRFTQKRTSSGSSWKSFVKSDEDKALARRSSAGVPSSAGRKTPIDQVVRGKSREKDKSSDLEDVNDAPPSLKIFGKVSRAVLSKHGTSDGNNAAPNEEILDLGSSGTKLGSSGANDAISTSLKEEMESSLKSDLSNSGRQIINVFGKANGKAKSSSSHEDLGEALSTSAQETQMAASARVASKAKAARQKKDVPEIVRADLQMSKYSGRERYFVFLFNSVRLELQDLLGVLKAMKVKVQVRSSDIPRWDRRVDCFFTWWDTFMLMVRECFVIIQCIVIPWLDQFCVTETDTEIGRRGVLEESIRQLGATVAATESHFEAVRGTLDAVRAVSILERGCFLFMREFVDYAAMMESTVKTLITFAPEPASTVDKSIKNHLWKSPDGAAILPIMLRTIEGTPEHDAWIQRNIGAGSKLMYKVWRKNAEKSHFSLVNQITA</sequence>
<evidence type="ECO:0000313" key="2">
    <source>
        <dbReference type="EMBL" id="CAD8821924.1"/>
    </source>
</evidence>
<feature type="compositionally biased region" description="Basic and acidic residues" evidence="1">
    <location>
        <begin position="229"/>
        <end position="246"/>
    </location>
</feature>
<dbReference type="AlphaFoldDB" id="A0A7S0ZHG5"/>
<reference evidence="2" key="1">
    <citation type="submission" date="2021-01" db="EMBL/GenBank/DDBJ databases">
        <authorList>
            <person name="Corre E."/>
            <person name="Pelletier E."/>
            <person name="Niang G."/>
            <person name="Scheremetjew M."/>
            <person name="Finn R."/>
            <person name="Kale V."/>
            <person name="Holt S."/>
            <person name="Cochrane G."/>
            <person name="Meng A."/>
            <person name="Brown T."/>
            <person name="Cohen L."/>
        </authorList>
    </citation>
    <scope>NUCLEOTIDE SEQUENCE</scope>
    <source>
        <strain evidence="2">CCMP3278</strain>
    </source>
</reference>
<name>A0A7S0ZHG5_9RHOD</name>
<protein>
    <submittedName>
        <fullName evidence="2">Uncharacterized protein</fullName>
    </submittedName>
</protein>
<dbReference type="EMBL" id="HBFP01008808">
    <property type="protein sequence ID" value="CAD8821924.1"/>
    <property type="molecule type" value="Transcribed_RNA"/>
</dbReference>
<evidence type="ECO:0000256" key="1">
    <source>
        <dbReference type="SAM" id="MobiDB-lite"/>
    </source>
</evidence>
<feature type="region of interest" description="Disordered" evidence="1">
    <location>
        <begin position="143"/>
        <end position="186"/>
    </location>
</feature>
<feature type="region of interest" description="Disordered" evidence="1">
    <location>
        <begin position="588"/>
        <end position="607"/>
    </location>
</feature>
<feature type="compositionally biased region" description="Basic and acidic residues" evidence="1">
    <location>
        <begin position="155"/>
        <end position="164"/>
    </location>
</feature>
<accession>A0A7S0ZHG5</accession>
<feature type="compositionally biased region" description="Basic and acidic residues" evidence="1">
    <location>
        <begin position="490"/>
        <end position="499"/>
    </location>
</feature>
<organism evidence="2">
    <name type="scientific">Timspurckia oligopyrenoides</name>
    <dbReference type="NCBI Taxonomy" id="708627"/>
    <lineage>
        <taxon>Eukaryota</taxon>
        <taxon>Rhodophyta</taxon>
        <taxon>Bangiophyceae</taxon>
        <taxon>Porphyridiales</taxon>
        <taxon>Porphyridiaceae</taxon>
        <taxon>Timspurckia</taxon>
    </lineage>
</organism>
<feature type="compositionally biased region" description="Acidic residues" evidence="1">
    <location>
        <begin position="165"/>
        <end position="185"/>
    </location>
</feature>